<dbReference type="InterPro" id="IPR002828">
    <property type="entry name" value="SurE-like_Pase/nucleotidase"/>
</dbReference>
<gene>
    <name evidence="2" type="ORF">METZ01_LOCUS419030</name>
</gene>
<reference evidence="2" key="1">
    <citation type="submission" date="2018-05" db="EMBL/GenBank/DDBJ databases">
        <authorList>
            <person name="Lanie J.A."/>
            <person name="Ng W.-L."/>
            <person name="Kazmierczak K.M."/>
            <person name="Andrzejewski T.M."/>
            <person name="Davidsen T.M."/>
            <person name="Wayne K.J."/>
            <person name="Tettelin H."/>
            <person name="Glass J.I."/>
            <person name="Rusch D."/>
            <person name="Podicherti R."/>
            <person name="Tsui H.-C.T."/>
            <person name="Winkler M.E."/>
        </authorList>
    </citation>
    <scope>NUCLEOTIDE SEQUENCE</scope>
</reference>
<dbReference type="GO" id="GO:0016787">
    <property type="term" value="F:hydrolase activity"/>
    <property type="evidence" value="ECO:0007669"/>
    <property type="project" value="InterPro"/>
</dbReference>
<dbReference type="InterPro" id="IPR036523">
    <property type="entry name" value="SurE-like_sf"/>
</dbReference>
<accession>A0A382X4S5</accession>
<dbReference type="SUPFAM" id="SSF64167">
    <property type="entry name" value="SurE-like"/>
    <property type="match status" value="1"/>
</dbReference>
<feature type="non-terminal residue" evidence="2">
    <location>
        <position position="55"/>
    </location>
</feature>
<evidence type="ECO:0000259" key="1">
    <source>
        <dbReference type="Pfam" id="PF01975"/>
    </source>
</evidence>
<sequence length="55" mass="5747">MSNALTLYTPIQCKRIQGGFIVGGTPADSVIMATNQLIEGEIDLCLSGVNHGANL</sequence>
<proteinExistence type="predicted"/>
<organism evidence="2">
    <name type="scientific">marine metagenome</name>
    <dbReference type="NCBI Taxonomy" id="408172"/>
    <lineage>
        <taxon>unclassified sequences</taxon>
        <taxon>metagenomes</taxon>
        <taxon>ecological metagenomes</taxon>
    </lineage>
</organism>
<feature type="non-terminal residue" evidence="2">
    <location>
        <position position="1"/>
    </location>
</feature>
<feature type="domain" description="Survival protein SurE-like phosphatase/nucleotidase" evidence="1">
    <location>
        <begin position="1"/>
        <end position="55"/>
    </location>
</feature>
<protein>
    <recommendedName>
        <fullName evidence="1">Survival protein SurE-like phosphatase/nucleotidase domain-containing protein</fullName>
    </recommendedName>
</protein>
<dbReference type="AlphaFoldDB" id="A0A382X4S5"/>
<evidence type="ECO:0000313" key="2">
    <source>
        <dbReference type="EMBL" id="SVD66176.1"/>
    </source>
</evidence>
<dbReference type="EMBL" id="UINC01165025">
    <property type="protein sequence ID" value="SVD66176.1"/>
    <property type="molecule type" value="Genomic_DNA"/>
</dbReference>
<name>A0A382X4S5_9ZZZZ</name>
<dbReference type="Pfam" id="PF01975">
    <property type="entry name" value="SurE"/>
    <property type="match status" value="1"/>
</dbReference>
<dbReference type="Gene3D" id="3.40.1210.10">
    <property type="entry name" value="Survival protein SurE-like phosphatase/nucleotidase"/>
    <property type="match status" value="1"/>
</dbReference>